<accession>A0A3M7U1J4</accession>
<dbReference type="InterPro" id="IPR025004">
    <property type="entry name" value="SenN/SenS"/>
</dbReference>
<protein>
    <submittedName>
        <fullName evidence="2">FbpB family small basic protein</fullName>
    </submittedName>
</protein>
<proteinExistence type="predicted"/>
<dbReference type="EMBL" id="RHIB01000001">
    <property type="protein sequence ID" value="RNA70535.1"/>
    <property type="molecule type" value="Genomic_DNA"/>
</dbReference>
<dbReference type="AlphaFoldDB" id="A0A3M7U1J4"/>
<gene>
    <name evidence="2" type="ORF">EBO34_01185</name>
</gene>
<evidence type="ECO:0000256" key="1">
    <source>
        <dbReference type="SAM" id="MobiDB-lite"/>
    </source>
</evidence>
<dbReference type="Pfam" id="PF13040">
    <property type="entry name" value="Fur_reg_FbpB"/>
    <property type="match status" value="1"/>
</dbReference>
<dbReference type="Proteomes" id="UP000278746">
    <property type="component" value="Unassembled WGS sequence"/>
</dbReference>
<reference evidence="2 3" key="1">
    <citation type="submission" date="2018-10" db="EMBL/GenBank/DDBJ databases">
        <title>Bacillus Keqinensis sp. nov., a moderately halophilic bacterium isolated from a saline-alkaline lake.</title>
        <authorList>
            <person name="Wang H."/>
        </authorList>
    </citation>
    <scope>NUCLEOTIDE SEQUENCE [LARGE SCALE GENOMIC DNA]</scope>
    <source>
        <strain evidence="2 3">KQ-3</strain>
    </source>
</reference>
<comment type="caution">
    <text evidence="2">The sequence shown here is derived from an EMBL/GenBank/DDBJ whole genome shotgun (WGS) entry which is preliminary data.</text>
</comment>
<name>A0A3M7U1J4_9BACI</name>
<sequence length="53" mass="6102">MILVIKTSMSILINKNKEELMTNEKELSRIEERLDDKLANKTSSKPGKNKRAN</sequence>
<evidence type="ECO:0000313" key="3">
    <source>
        <dbReference type="Proteomes" id="UP000278746"/>
    </source>
</evidence>
<keyword evidence="3" id="KW-1185">Reference proteome</keyword>
<organism evidence="2 3">
    <name type="scientific">Alteribacter keqinensis</name>
    <dbReference type="NCBI Taxonomy" id="2483800"/>
    <lineage>
        <taxon>Bacteria</taxon>
        <taxon>Bacillati</taxon>
        <taxon>Bacillota</taxon>
        <taxon>Bacilli</taxon>
        <taxon>Bacillales</taxon>
        <taxon>Bacillaceae</taxon>
        <taxon>Alteribacter</taxon>
    </lineage>
</organism>
<feature type="region of interest" description="Disordered" evidence="1">
    <location>
        <begin position="32"/>
        <end position="53"/>
    </location>
</feature>
<evidence type="ECO:0000313" key="2">
    <source>
        <dbReference type="EMBL" id="RNA70535.1"/>
    </source>
</evidence>
<dbReference type="OrthoDB" id="9902027at2"/>